<evidence type="ECO:0000313" key="1">
    <source>
        <dbReference type="EMBL" id="OIQ65991.1"/>
    </source>
</evidence>
<comment type="caution">
    <text evidence="1">The sequence shown here is derived from an EMBL/GenBank/DDBJ whole genome shotgun (WGS) entry which is preliminary data.</text>
</comment>
<proteinExistence type="predicted"/>
<protein>
    <recommendedName>
        <fullName evidence="2">AbiEi antitoxin C-terminal domain-containing protein</fullName>
    </recommendedName>
</protein>
<sequence length="206" mass="21899">MASCAEGGTGAEPRGVTSPLAWLLPVPPDPPTVVLRDDVGAIGWQVLLREGALEHVWGDLAVPADQPPSPVERARALASQVPARAVVGRSAAAWVHTGLIPPTTLDLLVEPGHRRLAPDPSRRTRECPLPRTDVDDLGGVRVTSVQRTGLDLARWGAPTDPTLLIELDALLDLGFDPHKALDALTHLTGQRGLRTAREVLARLAAQ</sequence>
<evidence type="ECO:0008006" key="2">
    <source>
        <dbReference type="Google" id="ProtNLM"/>
    </source>
</evidence>
<gene>
    <name evidence="1" type="ORF">GALL_524470</name>
</gene>
<name>A0A1J5PDU4_9ZZZZ</name>
<dbReference type="AlphaFoldDB" id="A0A1J5PDU4"/>
<accession>A0A1J5PDU4</accession>
<organism evidence="1">
    <name type="scientific">mine drainage metagenome</name>
    <dbReference type="NCBI Taxonomy" id="410659"/>
    <lineage>
        <taxon>unclassified sequences</taxon>
        <taxon>metagenomes</taxon>
        <taxon>ecological metagenomes</taxon>
    </lineage>
</organism>
<dbReference type="EMBL" id="MLJW01006911">
    <property type="protein sequence ID" value="OIQ65991.1"/>
    <property type="molecule type" value="Genomic_DNA"/>
</dbReference>
<reference evidence="1" key="1">
    <citation type="submission" date="2016-10" db="EMBL/GenBank/DDBJ databases">
        <title>Sequence of Gallionella enrichment culture.</title>
        <authorList>
            <person name="Poehlein A."/>
            <person name="Muehling M."/>
            <person name="Daniel R."/>
        </authorList>
    </citation>
    <scope>NUCLEOTIDE SEQUENCE</scope>
</reference>